<name>A0A9D1GBY9_9FIRM</name>
<proteinExistence type="predicted"/>
<accession>A0A9D1GBY9</accession>
<dbReference type="Proteomes" id="UP000886833">
    <property type="component" value="Unassembled WGS sequence"/>
</dbReference>
<evidence type="ECO:0000313" key="2">
    <source>
        <dbReference type="Proteomes" id="UP000886833"/>
    </source>
</evidence>
<comment type="caution">
    <text evidence="1">The sequence shown here is derived from an EMBL/GenBank/DDBJ whole genome shotgun (WGS) entry which is preliminary data.</text>
</comment>
<feature type="non-terminal residue" evidence="1">
    <location>
        <position position="1"/>
    </location>
</feature>
<organism evidence="1 2">
    <name type="scientific">Candidatus Onthousia faecipullorum</name>
    <dbReference type="NCBI Taxonomy" id="2840887"/>
    <lineage>
        <taxon>Bacteria</taxon>
        <taxon>Bacillati</taxon>
        <taxon>Bacillota</taxon>
        <taxon>Bacilli</taxon>
        <taxon>Candidatus Onthousia</taxon>
    </lineage>
</organism>
<dbReference type="AlphaFoldDB" id="A0A9D1GBY9"/>
<protein>
    <submittedName>
        <fullName evidence="1">ATPase</fullName>
    </submittedName>
</protein>
<reference evidence="1" key="2">
    <citation type="journal article" date="2021" name="PeerJ">
        <title>Extensive microbial diversity within the chicken gut microbiome revealed by metagenomics and culture.</title>
        <authorList>
            <person name="Gilroy R."/>
            <person name="Ravi A."/>
            <person name="Getino M."/>
            <person name="Pursley I."/>
            <person name="Horton D.L."/>
            <person name="Alikhan N.F."/>
            <person name="Baker D."/>
            <person name="Gharbi K."/>
            <person name="Hall N."/>
            <person name="Watson M."/>
            <person name="Adriaenssens E.M."/>
            <person name="Foster-Nyarko E."/>
            <person name="Jarju S."/>
            <person name="Secka A."/>
            <person name="Antonio M."/>
            <person name="Oren A."/>
            <person name="Chaudhuri R.R."/>
            <person name="La Ragione R."/>
            <person name="Hildebrand F."/>
            <person name="Pallen M.J."/>
        </authorList>
    </citation>
    <scope>NUCLEOTIDE SEQUENCE</scope>
    <source>
        <strain evidence="1">CHK195-26880</strain>
    </source>
</reference>
<evidence type="ECO:0000313" key="1">
    <source>
        <dbReference type="EMBL" id="HIT38033.1"/>
    </source>
</evidence>
<gene>
    <name evidence="1" type="ORF">IAB59_06130</name>
</gene>
<dbReference type="EMBL" id="DVKQ01000078">
    <property type="protein sequence ID" value="HIT38033.1"/>
    <property type="molecule type" value="Genomic_DNA"/>
</dbReference>
<sequence length="87" mass="9966">LYIVDKLERLNEDDKFRTDYNVELVRRKEINSARLDGFDDGYDAGKAEGKEEEKISIAKNLLEKEVSLEIVSESTGLSIEELENLTD</sequence>
<reference evidence="1" key="1">
    <citation type="submission" date="2020-10" db="EMBL/GenBank/DDBJ databases">
        <authorList>
            <person name="Gilroy R."/>
        </authorList>
    </citation>
    <scope>NUCLEOTIDE SEQUENCE</scope>
    <source>
        <strain evidence="1">CHK195-26880</strain>
    </source>
</reference>